<dbReference type="AlphaFoldDB" id="A0A1H5RKJ8"/>
<dbReference type="GO" id="GO:0015297">
    <property type="term" value="F:antiporter activity"/>
    <property type="evidence" value="ECO:0007669"/>
    <property type="project" value="UniProtKB-KW"/>
</dbReference>
<keyword evidence="8 9" id="KW-0472">Membrane</keyword>
<dbReference type="GO" id="GO:1902600">
    <property type="term" value="P:proton transmembrane transport"/>
    <property type="evidence" value="ECO:0007669"/>
    <property type="project" value="InterPro"/>
</dbReference>
<evidence type="ECO:0000256" key="4">
    <source>
        <dbReference type="ARBA" id="ARBA00022475"/>
    </source>
</evidence>
<keyword evidence="12" id="KW-1185">Reference proteome</keyword>
<keyword evidence="5 9" id="KW-0812">Transmembrane</keyword>
<evidence type="ECO:0000313" key="11">
    <source>
        <dbReference type="EMBL" id="SEF38614.1"/>
    </source>
</evidence>
<evidence type="ECO:0000256" key="2">
    <source>
        <dbReference type="ARBA" id="ARBA00022448"/>
    </source>
</evidence>
<evidence type="ECO:0000256" key="6">
    <source>
        <dbReference type="ARBA" id="ARBA00022989"/>
    </source>
</evidence>
<feature type="domain" description="Cation/H+ exchanger transmembrane" evidence="10">
    <location>
        <begin position="15"/>
        <end position="396"/>
    </location>
</feature>
<keyword evidence="7" id="KW-0406">Ion transport</keyword>
<evidence type="ECO:0000256" key="8">
    <source>
        <dbReference type="ARBA" id="ARBA00023136"/>
    </source>
</evidence>
<comment type="subcellular location">
    <subcellularLocation>
        <location evidence="1">Cell membrane</location>
        <topology evidence="1">Multi-pass membrane protein</topology>
    </subcellularLocation>
</comment>
<dbReference type="InterPro" id="IPR038770">
    <property type="entry name" value="Na+/solute_symporter_sf"/>
</dbReference>
<keyword evidence="6 9" id="KW-1133">Transmembrane helix</keyword>
<keyword evidence="2" id="KW-0813">Transport</keyword>
<evidence type="ECO:0000259" key="10">
    <source>
        <dbReference type="Pfam" id="PF00999"/>
    </source>
</evidence>
<keyword evidence="3" id="KW-0050">Antiport</keyword>
<proteinExistence type="predicted"/>
<evidence type="ECO:0000256" key="5">
    <source>
        <dbReference type="ARBA" id="ARBA00022692"/>
    </source>
</evidence>
<feature type="transmembrane region" description="Helical" evidence="9">
    <location>
        <begin position="374"/>
        <end position="395"/>
    </location>
</feature>
<name>A0A1H5RKJ8_9CLOT</name>
<evidence type="ECO:0000256" key="1">
    <source>
        <dbReference type="ARBA" id="ARBA00004651"/>
    </source>
</evidence>
<dbReference type="RefSeq" id="WP_242971165.1">
    <property type="nucleotide sequence ID" value="NZ_FNUK01000001.1"/>
</dbReference>
<reference evidence="12" key="1">
    <citation type="submission" date="2016-10" db="EMBL/GenBank/DDBJ databases">
        <authorList>
            <person name="Varghese N."/>
            <person name="Submissions S."/>
        </authorList>
    </citation>
    <scope>NUCLEOTIDE SEQUENCE [LARGE SCALE GENOMIC DNA]</scope>
    <source>
        <strain evidence="12">DSM 5463</strain>
    </source>
</reference>
<evidence type="ECO:0000256" key="7">
    <source>
        <dbReference type="ARBA" id="ARBA00023065"/>
    </source>
</evidence>
<dbReference type="EMBL" id="FNUK01000001">
    <property type="protein sequence ID" value="SEF38614.1"/>
    <property type="molecule type" value="Genomic_DNA"/>
</dbReference>
<evidence type="ECO:0000313" key="12">
    <source>
        <dbReference type="Proteomes" id="UP000242850"/>
    </source>
</evidence>
<dbReference type="PANTHER" id="PTHR32507">
    <property type="entry name" value="NA(+)/H(+) ANTIPORTER 1"/>
    <property type="match status" value="1"/>
</dbReference>
<dbReference type="Proteomes" id="UP000242850">
    <property type="component" value="Unassembled WGS sequence"/>
</dbReference>
<gene>
    <name evidence="11" type="ORF">SAMN05660865_00034</name>
</gene>
<accession>A0A1H5RKJ8</accession>
<dbReference type="Gene3D" id="1.20.1530.20">
    <property type="match status" value="1"/>
</dbReference>
<dbReference type="GO" id="GO:0005886">
    <property type="term" value="C:plasma membrane"/>
    <property type="evidence" value="ECO:0007669"/>
    <property type="project" value="UniProtKB-SubCell"/>
</dbReference>
<protein>
    <submittedName>
        <fullName evidence="11">Sodium/proton antiporter, CPA1 family (TC 2.A.36)</fullName>
    </submittedName>
</protein>
<dbReference type="Pfam" id="PF00999">
    <property type="entry name" value="Na_H_Exchanger"/>
    <property type="match status" value="1"/>
</dbReference>
<feature type="transmembrane region" description="Helical" evidence="9">
    <location>
        <begin position="225"/>
        <end position="251"/>
    </location>
</feature>
<feature type="transmembrane region" description="Helical" evidence="9">
    <location>
        <begin position="191"/>
        <end position="210"/>
    </location>
</feature>
<feature type="transmembrane region" description="Helical" evidence="9">
    <location>
        <begin position="282"/>
        <end position="302"/>
    </location>
</feature>
<feature type="transmembrane region" description="Helical" evidence="9">
    <location>
        <begin position="6"/>
        <end position="23"/>
    </location>
</feature>
<feature type="transmembrane region" description="Helical" evidence="9">
    <location>
        <begin position="117"/>
        <end position="139"/>
    </location>
</feature>
<dbReference type="PANTHER" id="PTHR32507:SF0">
    <property type="entry name" value="NA(+)_H(+) ANTIPORTER 2-RELATED"/>
    <property type="match status" value="1"/>
</dbReference>
<feature type="transmembrane region" description="Helical" evidence="9">
    <location>
        <begin position="32"/>
        <end position="50"/>
    </location>
</feature>
<dbReference type="InterPro" id="IPR006153">
    <property type="entry name" value="Cation/H_exchanger_TM"/>
</dbReference>
<feature type="transmembrane region" description="Helical" evidence="9">
    <location>
        <begin position="308"/>
        <end position="330"/>
    </location>
</feature>
<feature type="transmembrane region" description="Helical" evidence="9">
    <location>
        <begin position="88"/>
        <end position="110"/>
    </location>
</feature>
<evidence type="ECO:0000256" key="9">
    <source>
        <dbReference type="SAM" id="Phobius"/>
    </source>
</evidence>
<organism evidence="11 12">
    <name type="scientific">Caloramator fervidus</name>
    <dbReference type="NCBI Taxonomy" id="29344"/>
    <lineage>
        <taxon>Bacteria</taxon>
        <taxon>Bacillati</taxon>
        <taxon>Bacillota</taxon>
        <taxon>Clostridia</taxon>
        <taxon>Eubacteriales</taxon>
        <taxon>Clostridiaceae</taxon>
        <taxon>Caloramator</taxon>
    </lineage>
</organism>
<evidence type="ECO:0000256" key="3">
    <source>
        <dbReference type="ARBA" id="ARBA00022449"/>
    </source>
</evidence>
<sequence length="401" mass="44148">MEAVNLIGMFAAIIFAGLIFTKLSRIVNLPDVVMFILAGIILGPYGLNLINIDKYPLGNELILTFGAAYILYDGGREIDFKVLRKVKWSVISLATIGVIISAFLTGFFAMKIFKIDFIYALLLGSVISSTDPSVLVPLFKSLNVSDKLKQTIISESAFNDAAGAIITFAVLNIITKGTFSLGHSAFELIKTSLGGIIIGAIIGYIATFLVGHKKYAYFEEHPSEIAIAAVAGAYVIATKLGVSGFMAVFVIGMICGNKRMFDLYIPDEYYVTHTRFKEVTTLILRMMIFILLGTHINFALLLKYWKEALLVVAVLIFIARPVSVFFSIIFDKNAEWNFKEIIYMMWVRETGVIPAALSGMLLTMKVPHADIISAVTFATIIITLTLQASSAKWLAKVLKIM</sequence>
<feature type="transmembrane region" description="Helical" evidence="9">
    <location>
        <begin position="161"/>
        <end position="179"/>
    </location>
</feature>
<keyword evidence="4" id="KW-1003">Cell membrane</keyword>